<dbReference type="GO" id="GO:0022857">
    <property type="term" value="F:transmembrane transporter activity"/>
    <property type="evidence" value="ECO:0007669"/>
    <property type="project" value="InterPro"/>
</dbReference>
<feature type="transmembrane region" description="Helical" evidence="9">
    <location>
        <begin position="213"/>
        <end position="235"/>
    </location>
</feature>
<keyword evidence="4" id="KW-1003">Cell membrane</keyword>
<evidence type="ECO:0000313" key="13">
    <source>
        <dbReference type="EMBL" id="TJW11388.1"/>
    </source>
</evidence>
<feature type="signal peptide" evidence="11">
    <location>
        <begin position="1"/>
        <end position="33"/>
    </location>
</feature>
<accession>A0A4T9T8K3</accession>
<name>A0A4T9T8K3_9ACTN</name>
<evidence type="ECO:0000256" key="11">
    <source>
        <dbReference type="SAM" id="SignalP"/>
    </source>
</evidence>
<feature type="region of interest" description="Disordered" evidence="10">
    <location>
        <begin position="468"/>
        <end position="491"/>
    </location>
</feature>
<comment type="similarity">
    <text evidence="2">Belongs to the binding-protein-dependent transport system permease family. HisMQ subfamily.</text>
</comment>
<evidence type="ECO:0000256" key="4">
    <source>
        <dbReference type="ARBA" id="ARBA00022475"/>
    </source>
</evidence>
<dbReference type="Proteomes" id="UP000309454">
    <property type="component" value="Unassembled WGS sequence"/>
</dbReference>
<dbReference type="Gene3D" id="1.10.3720.10">
    <property type="entry name" value="MetI-like"/>
    <property type="match status" value="1"/>
</dbReference>
<dbReference type="GO" id="GO:0043190">
    <property type="term" value="C:ATP-binding cassette (ABC) transporter complex"/>
    <property type="evidence" value="ECO:0007669"/>
    <property type="project" value="InterPro"/>
</dbReference>
<feature type="transmembrane region" description="Helical" evidence="9">
    <location>
        <begin position="247"/>
        <end position="272"/>
    </location>
</feature>
<evidence type="ECO:0000259" key="12">
    <source>
        <dbReference type="PROSITE" id="PS50928"/>
    </source>
</evidence>
<comment type="caution">
    <text evidence="13">The sequence shown here is derived from an EMBL/GenBank/DDBJ whole genome shotgun (WGS) entry which is preliminary data.</text>
</comment>
<dbReference type="InterPro" id="IPR000515">
    <property type="entry name" value="MetI-like"/>
</dbReference>
<dbReference type="PANTHER" id="PTHR30614:SF20">
    <property type="entry name" value="GLUTAMINE TRANSPORT SYSTEM PERMEASE PROTEIN GLNP"/>
    <property type="match status" value="1"/>
</dbReference>
<dbReference type="NCBIfam" id="TIGR01726">
    <property type="entry name" value="HEQRo_perm_3TM"/>
    <property type="match status" value="1"/>
</dbReference>
<reference evidence="13 14" key="1">
    <citation type="submission" date="2019-04" db="EMBL/GenBank/DDBJ databases">
        <title>Microbes associate with the intestines of laboratory mice.</title>
        <authorList>
            <person name="Navarre W."/>
            <person name="Wong E."/>
            <person name="Huang K.C."/>
            <person name="Tropini C."/>
            <person name="Ng K."/>
            <person name="Yu B."/>
        </authorList>
    </citation>
    <scope>NUCLEOTIDE SEQUENCE [LARGE SCALE GENOMIC DNA]</scope>
    <source>
        <strain evidence="13 14">NM48_B13</strain>
    </source>
</reference>
<dbReference type="OrthoDB" id="3181282at2"/>
<evidence type="ECO:0000256" key="8">
    <source>
        <dbReference type="ARBA" id="ARBA00023136"/>
    </source>
</evidence>
<proteinExistence type="inferred from homology"/>
<evidence type="ECO:0000256" key="6">
    <source>
        <dbReference type="ARBA" id="ARBA00022970"/>
    </source>
</evidence>
<dbReference type="PROSITE" id="PS51257">
    <property type="entry name" value="PROKAR_LIPOPROTEIN"/>
    <property type="match status" value="1"/>
</dbReference>
<keyword evidence="11" id="KW-0732">Signal</keyword>
<evidence type="ECO:0000256" key="2">
    <source>
        <dbReference type="ARBA" id="ARBA00010072"/>
    </source>
</evidence>
<dbReference type="RefSeq" id="WP_136845550.1">
    <property type="nucleotide sequence ID" value="NZ_CANSLK010000051.1"/>
</dbReference>
<evidence type="ECO:0000256" key="10">
    <source>
        <dbReference type="SAM" id="MobiDB-lite"/>
    </source>
</evidence>
<dbReference type="InterPro" id="IPR035906">
    <property type="entry name" value="MetI-like_sf"/>
</dbReference>
<sequence>MESRSTAFGFLAVLTALACALVLAAVAASPAFAMETERWTAKSNQDSGNQIMGGTPTRVTWQGQSAEDESVATVSLALPEGTVVDAGNVAVTVLDGLERLDFASAVTTDGAQVNVAFDEAAPAGAMIMIECNECVLPPSGGQFPVAGTYTVEGGAAQDIPDGGKTIDVVGTSAAEQMSKWLAAQPAVQAWNSVKFLHLFLDPTIAITSVPAVFQGWILAILMVIISFPLAIPLGLMWSFMRMAKNRVLCAIASCYINIIRGTPLFLQIYIAYFGLPQMGVNISGFWMGIIVLFLNSSAYLAEIFRAGIQSIPKGQFEASRSLGMSGAQTMIHVIIPQTVRRVIPTMTSEFILMYKDTSLLAAVGVYEIISNAKIITAATGNMTPYIVGALFYLVVTIPATRAINHMEKKLADGGRKRKKARAQAEAAGVIESAPVAMRAVAADGDADMTLSMRLSESFAVSPEGAAYGAEKKALRHKARRDSKDGKGDPRE</sequence>
<comment type="subcellular location">
    <subcellularLocation>
        <location evidence="1 9">Cell membrane</location>
        <topology evidence="1 9">Multi-pass membrane protein</topology>
    </subcellularLocation>
</comment>
<feature type="transmembrane region" description="Helical" evidence="9">
    <location>
        <begin position="284"/>
        <end position="304"/>
    </location>
</feature>
<organism evidence="13 14">
    <name type="scientific">Parvibacter caecicola</name>
    <dbReference type="NCBI Taxonomy" id="747645"/>
    <lineage>
        <taxon>Bacteria</taxon>
        <taxon>Bacillati</taxon>
        <taxon>Actinomycetota</taxon>
        <taxon>Coriobacteriia</taxon>
        <taxon>Coriobacteriales</taxon>
        <taxon>Coriobacteriaceae</taxon>
        <taxon>Parvibacter</taxon>
    </lineage>
</organism>
<evidence type="ECO:0000256" key="9">
    <source>
        <dbReference type="RuleBase" id="RU363032"/>
    </source>
</evidence>
<dbReference type="PROSITE" id="PS50928">
    <property type="entry name" value="ABC_TM1"/>
    <property type="match status" value="1"/>
</dbReference>
<feature type="compositionally biased region" description="Basic and acidic residues" evidence="10">
    <location>
        <begin position="481"/>
        <end position="491"/>
    </location>
</feature>
<dbReference type="InterPro" id="IPR043429">
    <property type="entry name" value="ArtM/GltK/GlnP/TcyL/YhdX-like"/>
</dbReference>
<dbReference type="SUPFAM" id="SSF161098">
    <property type="entry name" value="MetI-like"/>
    <property type="match status" value="1"/>
</dbReference>
<dbReference type="CDD" id="cd06261">
    <property type="entry name" value="TM_PBP2"/>
    <property type="match status" value="1"/>
</dbReference>
<keyword evidence="7 9" id="KW-1133">Transmembrane helix</keyword>
<evidence type="ECO:0000256" key="1">
    <source>
        <dbReference type="ARBA" id="ARBA00004651"/>
    </source>
</evidence>
<keyword evidence="6" id="KW-0029">Amino-acid transport</keyword>
<feature type="chain" id="PRO_5020501646" evidence="11">
    <location>
        <begin position="34"/>
        <end position="491"/>
    </location>
</feature>
<dbReference type="Pfam" id="PF00528">
    <property type="entry name" value="BPD_transp_1"/>
    <property type="match status" value="1"/>
</dbReference>
<dbReference type="InterPro" id="IPR010065">
    <property type="entry name" value="AA_ABC_transptr_permease_3TM"/>
</dbReference>
<evidence type="ECO:0000256" key="7">
    <source>
        <dbReference type="ARBA" id="ARBA00022989"/>
    </source>
</evidence>
<dbReference type="GO" id="GO:0006865">
    <property type="term" value="P:amino acid transport"/>
    <property type="evidence" value="ECO:0007669"/>
    <property type="project" value="UniProtKB-KW"/>
</dbReference>
<evidence type="ECO:0000256" key="5">
    <source>
        <dbReference type="ARBA" id="ARBA00022692"/>
    </source>
</evidence>
<dbReference type="AlphaFoldDB" id="A0A4T9T8K3"/>
<dbReference type="EMBL" id="SSTM01000002">
    <property type="protein sequence ID" value="TJW11388.1"/>
    <property type="molecule type" value="Genomic_DNA"/>
</dbReference>
<dbReference type="PANTHER" id="PTHR30614">
    <property type="entry name" value="MEMBRANE COMPONENT OF AMINO ACID ABC TRANSPORTER"/>
    <property type="match status" value="1"/>
</dbReference>
<feature type="domain" description="ABC transmembrane type-1" evidence="12">
    <location>
        <begin position="212"/>
        <end position="403"/>
    </location>
</feature>
<keyword evidence="8 9" id="KW-0472">Membrane</keyword>
<evidence type="ECO:0000256" key="3">
    <source>
        <dbReference type="ARBA" id="ARBA00022448"/>
    </source>
</evidence>
<evidence type="ECO:0000313" key="14">
    <source>
        <dbReference type="Proteomes" id="UP000309454"/>
    </source>
</evidence>
<protein>
    <submittedName>
        <fullName evidence="13">Amino acid ABC transporter permease</fullName>
    </submittedName>
</protein>
<keyword evidence="5 9" id="KW-0812">Transmembrane</keyword>
<keyword evidence="3 9" id="KW-0813">Transport</keyword>
<keyword evidence="14" id="KW-1185">Reference proteome</keyword>
<gene>
    <name evidence="13" type="ORF">E5982_04055</name>
</gene>